<sequence length="124" mass="13856">MAIIRFGYAPSFDDDWYSYGLTDGDKEDLESSIVAFVKDPPENNGGKKFPGTIISGVSGAYKIRFASEVDPAGKSGGYRLLYIAVHRNQVYFLTVFAKGDKANITAREKNDLRKVIKKLKERLK</sequence>
<reference evidence="1 2" key="1">
    <citation type="submission" date="2023-08" db="EMBL/GenBank/DDBJ databases">
        <authorList>
            <person name="Buchebner-Jance M."/>
        </authorList>
    </citation>
    <scope>NUCLEOTIDE SEQUENCE [LARGE SCALE GENOMIC DNA]</scope>
    <source>
        <strain evidence="1 2">NCIMB 15471</strain>
    </source>
</reference>
<evidence type="ECO:0000313" key="2">
    <source>
        <dbReference type="Proteomes" id="UP001233112"/>
    </source>
</evidence>
<proteinExistence type="predicted"/>
<accession>A0ABY9L169</accession>
<dbReference type="RefSeq" id="WP_306386979.1">
    <property type="nucleotide sequence ID" value="NZ_CP132482.1"/>
</dbReference>
<dbReference type="Pfam" id="PF06296">
    <property type="entry name" value="RelE"/>
    <property type="match status" value="1"/>
</dbReference>
<dbReference type="Proteomes" id="UP001233112">
    <property type="component" value="Chromosome"/>
</dbReference>
<protein>
    <submittedName>
        <fullName evidence="1">Type II toxin-antitoxin system RelE/ParE family toxin</fullName>
    </submittedName>
</protein>
<dbReference type="InterPro" id="IPR009387">
    <property type="entry name" value="HigB-2"/>
</dbReference>
<gene>
    <name evidence="1" type="ORF">LACPH_002265</name>
</gene>
<evidence type="ECO:0000313" key="1">
    <source>
        <dbReference type="EMBL" id="WLV77512.1"/>
    </source>
</evidence>
<dbReference type="EMBL" id="CP132482">
    <property type="protein sequence ID" value="WLV77512.1"/>
    <property type="molecule type" value="Genomic_DNA"/>
</dbReference>
<organism evidence="1 2">
    <name type="scientific">Lacticaseibacillus parahuelsenbergensis</name>
    <dbReference type="NCBI Taxonomy" id="3068305"/>
    <lineage>
        <taxon>Bacteria</taxon>
        <taxon>Bacillati</taxon>
        <taxon>Bacillota</taxon>
        <taxon>Bacilli</taxon>
        <taxon>Lactobacillales</taxon>
        <taxon>Lactobacillaceae</taxon>
        <taxon>Lacticaseibacillus</taxon>
    </lineage>
</organism>
<keyword evidence="2" id="KW-1185">Reference proteome</keyword>
<name>A0ABY9L169_9LACO</name>